<name>A0A2X2C371_PSELU</name>
<dbReference type="Proteomes" id="UP000250443">
    <property type="component" value="Unassembled WGS sequence"/>
</dbReference>
<dbReference type="AlphaFoldDB" id="A0A2X2C371"/>
<evidence type="ECO:0000313" key="2">
    <source>
        <dbReference type="EMBL" id="SPZ01723.1"/>
    </source>
</evidence>
<reference evidence="2 3" key="1">
    <citation type="submission" date="2018-06" db="EMBL/GenBank/DDBJ databases">
        <authorList>
            <consortium name="Pathogen Informatics"/>
            <person name="Doyle S."/>
        </authorList>
    </citation>
    <scope>NUCLEOTIDE SEQUENCE [LARGE SCALE GENOMIC DNA]</scope>
    <source>
        <strain evidence="2 3">NCTC11842</strain>
    </source>
</reference>
<gene>
    <name evidence="1" type="ORF">IRZ65_24455</name>
    <name evidence="2" type="ORF">NCTC11842_00511</name>
</gene>
<protein>
    <submittedName>
        <fullName evidence="2">Uncharacterized protein</fullName>
    </submittedName>
</protein>
<dbReference type="EMBL" id="JADMCD010000023">
    <property type="protein sequence ID" value="MBF8643808.1"/>
    <property type="molecule type" value="Genomic_DNA"/>
</dbReference>
<evidence type="ECO:0000313" key="3">
    <source>
        <dbReference type="Proteomes" id="UP000250443"/>
    </source>
</evidence>
<keyword evidence="4" id="KW-1185">Reference proteome</keyword>
<reference evidence="1 4" key="2">
    <citation type="submission" date="2020-10" db="EMBL/GenBank/DDBJ databases">
        <title>Genome sequences of Pseudomonas isolates.</title>
        <authorList>
            <person name="Wessels L."/>
            <person name="Reich F."/>
            <person name="Hammerl J."/>
        </authorList>
    </citation>
    <scope>NUCLEOTIDE SEQUENCE [LARGE SCALE GENOMIC DNA]</scope>
    <source>
        <strain evidence="1 4">20-MO00624-0</strain>
    </source>
</reference>
<evidence type="ECO:0000313" key="1">
    <source>
        <dbReference type="EMBL" id="MBF8643808.1"/>
    </source>
</evidence>
<organism evidence="2 3">
    <name type="scientific">Pseudomonas luteola</name>
    <dbReference type="NCBI Taxonomy" id="47886"/>
    <lineage>
        <taxon>Bacteria</taxon>
        <taxon>Pseudomonadati</taxon>
        <taxon>Pseudomonadota</taxon>
        <taxon>Gammaproteobacteria</taxon>
        <taxon>Pseudomonadales</taxon>
        <taxon>Pseudomonadaceae</taxon>
        <taxon>Pseudomonas</taxon>
    </lineage>
</organism>
<dbReference type="RefSeq" id="WP_010798523.1">
    <property type="nucleotide sequence ID" value="NZ_FQYS01000019.1"/>
</dbReference>
<accession>A0A2X2C371</accession>
<dbReference type="EMBL" id="UAUF01000004">
    <property type="protein sequence ID" value="SPZ01723.1"/>
    <property type="molecule type" value="Genomic_DNA"/>
</dbReference>
<proteinExistence type="predicted"/>
<evidence type="ECO:0000313" key="4">
    <source>
        <dbReference type="Proteomes" id="UP000626180"/>
    </source>
</evidence>
<sequence length="94" mass="10967">MSVPEFSDKEILTYTLDVLREQICLYREQVPAPLLNNIEQVLGGPVCKPAEELEQLRFNQWLALHAFDAPLDAHERKWLWKGWLARAKYPESTT</sequence>
<dbReference type="Proteomes" id="UP000626180">
    <property type="component" value="Unassembled WGS sequence"/>
</dbReference>